<organism evidence="1 2">
    <name type="scientific">Synechocystis salina LEGE 00031</name>
    <dbReference type="NCBI Taxonomy" id="1828736"/>
    <lineage>
        <taxon>Bacteria</taxon>
        <taxon>Bacillati</taxon>
        <taxon>Cyanobacteriota</taxon>
        <taxon>Cyanophyceae</taxon>
        <taxon>Synechococcales</taxon>
        <taxon>Merismopediaceae</taxon>
        <taxon>Synechocystis</taxon>
    </lineage>
</organism>
<sequence>MQFGIKLWLLLGSSSRPIFWFGNRYLTDQRGGKITILDANELTAIAQRQTE</sequence>
<accession>A0ABR9VNE6</accession>
<comment type="caution">
    <text evidence="1">The sequence shown here is derived from an EMBL/GenBank/DDBJ whole genome shotgun (WGS) entry which is preliminary data.</text>
</comment>
<reference evidence="1 2" key="1">
    <citation type="submission" date="2020-10" db="EMBL/GenBank/DDBJ databases">
        <authorList>
            <person name="Castelo-Branco R."/>
            <person name="Eusebio N."/>
            <person name="Adriana R."/>
            <person name="Vieira A."/>
            <person name="Brugerolle De Fraissinette N."/>
            <person name="Rezende De Castro R."/>
            <person name="Schneider M.P."/>
            <person name="Vasconcelos V."/>
            <person name="Leao P.N."/>
        </authorList>
    </citation>
    <scope>NUCLEOTIDE SEQUENCE [LARGE SCALE GENOMIC DNA]</scope>
    <source>
        <strain evidence="1 2">LEGE 00031</strain>
    </source>
</reference>
<gene>
    <name evidence="1" type="ORF">IQ217_03165</name>
</gene>
<keyword evidence="2" id="KW-1185">Reference proteome</keyword>
<protein>
    <submittedName>
        <fullName evidence="1">Uncharacterized protein</fullName>
    </submittedName>
</protein>
<proteinExistence type="predicted"/>
<name>A0ABR9VNE6_9SYNC</name>
<evidence type="ECO:0000313" key="1">
    <source>
        <dbReference type="EMBL" id="MBE9252871.1"/>
    </source>
</evidence>
<evidence type="ECO:0000313" key="2">
    <source>
        <dbReference type="Proteomes" id="UP000658720"/>
    </source>
</evidence>
<dbReference type="RefSeq" id="WP_190597310.1">
    <property type="nucleotide sequence ID" value="NZ_JADEVV010000006.1"/>
</dbReference>
<dbReference type="EMBL" id="JADEVV010000006">
    <property type="protein sequence ID" value="MBE9252871.1"/>
    <property type="molecule type" value="Genomic_DNA"/>
</dbReference>
<dbReference type="Proteomes" id="UP000658720">
    <property type="component" value="Unassembled WGS sequence"/>
</dbReference>